<dbReference type="AlphaFoldDB" id="A0A444XAG5"/>
<feature type="domain" description="Cytochrome b561" evidence="12">
    <location>
        <begin position="9"/>
        <end position="213"/>
    </location>
</feature>
<evidence type="ECO:0000256" key="9">
    <source>
        <dbReference type="ARBA" id="ARBA00023004"/>
    </source>
</evidence>
<feature type="transmembrane region" description="Helical" evidence="11">
    <location>
        <begin position="48"/>
        <end position="65"/>
    </location>
</feature>
<evidence type="ECO:0000256" key="1">
    <source>
        <dbReference type="ARBA" id="ARBA00001970"/>
    </source>
</evidence>
<comment type="caution">
    <text evidence="13">The sequence shown here is derived from an EMBL/GenBank/DDBJ whole genome shotgun (WGS) entry which is preliminary data.</text>
</comment>
<keyword evidence="5 11" id="KW-0812">Transmembrane</keyword>
<feature type="transmembrane region" description="Helical" evidence="11">
    <location>
        <begin position="112"/>
        <end position="137"/>
    </location>
</feature>
<dbReference type="Gene3D" id="1.20.120.1770">
    <property type="match status" value="1"/>
</dbReference>
<evidence type="ECO:0000256" key="8">
    <source>
        <dbReference type="ARBA" id="ARBA00022989"/>
    </source>
</evidence>
<dbReference type="EMBL" id="SDMP01000020">
    <property type="protein sequence ID" value="RYQ86698.1"/>
    <property type="molecule type" value="Genomic_DNA"/>
</dbReference>
<dbReference type="FunFam" id="1.20.120.1770:FF:000005">
    <property type="entry name" value="Probable transmembrane ascorbate ferrireductase 3"/>
    <property type="match status" value="1"/>
</dbReference>
<sequence>MSSYGTQALAHLFGILAIILLLVWLLHFREGIDYDSDNGFRVFNVHPLMMFMGFIFLGGEAILSFQTIPSQRQTKKFFHMMLHLISIILGIVGLCAAFKFHNMMGFPNVYSLHSWIGIGTFCLSGLQWLVGFVTFMFPRAADRTRTRVVPWHVAGGRALLFMAVCAAETGLMEKYGFLRAKSNLQPHQRESYLINFTGLAILLFGVFVDLSVSLRRNSV</sequence>
<dbReference type="OrthoDB" id="907479at2759"/>
<keyword evidence="7" id="KW-0249">Electron transport</keyword>
<feature type="transmembrane region" description="Helical" evidence="11">
    <location>
        <begin position="77"/>
        <end position="100"/>
    </location>
</feature>
<keyword evidence="3" id="KW-0813">Transport</keyword>
<evidence type="ECO:0000256" key="10">
    <source>
        <dbReference type="ARBA" id="ARBA00023136"/>
    </source>
</evidence>
<feature type="transmembrane region" description="Helical" evidence="11">
    <location>
        <begin position="192"/>
        <end position="212"/>
    </location>
</feature>
<keyword evidence="4" id="KW-0349">Heme</keyword>
<keyword evidence="9" id="KW-0408">Iron</keyword>
<evidence type="ECO:0000259" key="12">
    <source>
        <dbReference type="PROSITE" id="PS50939"/>
    </source>
</evidence>
<feature type="transmembrane region" description="Helical" evidence="11">
    <location>
        <begin position="149"/>
        <end position="172"/>
    </location>
</feature>
<evidence type="ECO:0000256" key="7">
    <source>
        <dbReference type="ARBA" id="ARBA00022982"/>
    </source>
</evidence>
<evidence type="ECO:0000256" key="4">
    <source>
        <dbReference type="ARBA" id="ARBA00022617"/>
    </source>
</evidence>
<dbReference type="SMR" id="A0A444XAG5"/>
<dbReference type="SMART" id="SM00665">
    <property type="entry name" value="B561"/>
    <property type="match status" value="1"/>
</dbReference>
<keyword evidence="14" id="KW-1185">Reference proteome</keyword>
<gene>
    <name evidence="13" type="ORF">Ahy_B10g106336</name>
</gene>
<reference evidence="13 14" key="1">
    <citation type="submission" date="2019-01" db="EMBL/GenBank/DDBJ databases">
        <title>Sequencing of cultivated peanut Arachis hypogaea provides insights into genome evolution and oil improvement.</title>
        <authorList>
            <person name="Chen X."/>
        </authorList>
    </citation>
    <scope>NUCLEOTIDE SEQUENCE [LARGE SCALE GENOMIC DNA]</scope>
    <source>
        <strain evidence="14">cv. Fuhuasheng</strain>
        <tissue evidence="13">Leaves</tissue>
    </source>
</reference>
<dbReference type="Proteomes" id="UP000289738">
    <property type="component" value="Chromosome B10"/>
</dbReference>
<dbReference type="Pfam" id="PF03188">
    <property type="entry name" value="Cytochrom_B561"/>
    <property type="match status" value="1"/>
</dbReference>
<dbReference type="PANTHER" id="PTHR10106">
    <property type="entry name" value="CYTOCHROME B561-RELATED"/>
    <property type="match status" value="1"/>
</dbReference>
<name>A0A444XAG5_ARAHY</name>
<evidence type="ECO:0000256" key="11">
    <source>
        <dbReference type="SAM" id="Phobius"/>
    </source>
</evidence>
<keyword evidence="10 11" id="KW-0472">Membrane</keyword>
<dbReference type="GO" id="GO:0046872">
    <property type="term" value="F:metal ion binding"/>
    <property type="evidence" value="ECO:0007669"/>
    <property type="project" value="UniProtKB-KW"/>
</dbReference>
<dbReference type="PROSITE" id="PS50939">
    <property type="entry name" value="CYTOCHROME_B561"/>
    <property type="match status" value="1"/>
</dbReference>
<feature type="transmembrane region" description="Helical" evidence="11">
    <location>
        <begin position="9"/>
        <end position="28"/>
    </location>
</feature>
<comment type="cofactor">
    <cofactor evidence="1">
        <name>heme b</name>
        <dbReference type="ChEBI" id="CHEBI:60344"/>
    </cofactor>
</comment>
<dbReference type="STRING" id="3818.A0A444XAG5"/>
<evidence type="ECO:0000256" key="5">
    <source>
        <dbReference type="ARBA" id="ARBA00022692"/>
    </source>
</evidence>
<keyword evidence="8 11" id="KW-1133">Transmembrane helix</keyword>
<protein>
    <recommendedName>
        <fullName evidence="12">Cytochrome b561 domain-containing protein</fullName>
    </recommendedName>
</protein>
<dbReference type="GO" id="GO:0016491">
    <property type="term" value="F:oxidoreductase activity"/>
    <property type="evidence" value="ECO:0007669"/>
    <property type="project" value="InterPro"/>
</dbReference>
<dbReference type="PANTHER" id="PTHR10106:SF15">
    <property type="entry name" value="TRANSMEMBRANE ASCORBATE FERRIREDUCTASE 3-RELATED"/>
    <property type="match status" value="1"/>
</dbReference>
<dbReference type="InterPro" id="IPR043205">
    <property type="entry name" value="CYB561/CYBRD1-like"/>
</dbReference>
<evidence type="ECO:0000256" key="2">
    <source>
        <dbReference type="ARBA" id="ARBA00004141"/>
    </source>
</evidence>
<comment type="subcellular location">
    <subcellularLocation>
        <location evidence="2">Membrane</location>
        <topology evidence="2">Multi-pass membrane protein</topology>
    </subcellularLocation>
</comment>
<dbReference type="GO" id="GO:0016020">
    <property type="term" value="C:membrane"/>
    <property type="evidence" value="ECO:0007669"/>
    <property type="project" value="UniProtKB-SubCell"/>
</dbReference>
<evidence type="ECO:0000256" key="6">
    <source>
        <dbReference type="ARBA" id="ARBA00022723"/>
    </source>
</evidence>
<keyword evidence="6" id="KW-0479">Metal-binding</keyword>
<dbReference type="InterPro" id="IPR006593">
    <property type="entry name" value="Cyt_b561/ferric_Rdtase_TM"/>
</dbReference>
<evidence type="ECO:0000313" key="14">
    <source>
        <dbReference type="Proteomes" id="UP000289738"/>
    </source>
</evidence>
<organism evidence="13 14">
    <name type="scientific">Arachis hypogaea</name>
    <name type="common">Peanut</name>
    <dbReference type="NCBI Taxonomy" id="3818"/>
    <lineage>
        <taxon>Eukaryota</taxon>
        <taxon>Viridiplantae</taxon>
        <taxon>Streptophyta</taxon>
        <taxon>Embryophyta</taxon>
        <taxon>Tracheophyta</taxon>
        <taxon>Spermatophyta</taxon>
        <taxon>Magnoliopsida</taxon>
        <taxon>eudicotyledons</taxon>
        <taxon>Gunneridae</taxon>
        <taxon>Pentapetalae</taxon>
        <taxon>rosids</taxon>
        <taxon>fabids</taxon>
        <taxon>Fabales</taxon>
        <taxon>Fabaceae</taxon>
        <taxon>Papilionoideae</taxon>
        <taxon>50 kb inversion clade</taxon>
        <taxon>dalbergioids sensu lato</taxon>
        <taxon>Dalbergieae</taxon>
        <taxon>Pterocarpus clade</taxon>
        <taxon>Arachis</taxon>
    </lineage>
</organism>
<accession>A0A444XAG5</accession>
<proteinExistence type="predicted"/>
<dbReference type="CDD" id="cd08766">
    <property type="entry name" value="Cyt_b561_ACYB-1_like"/>
    <property type="match status" value="1"/>
</dbReference>
<evidence type="ECO:0000313" key="13">
    <source>
        <dbReference type="EMBL" id="RYQ86698.1"/>
    </source>
</evidence>
<dbReference type="Gramene" id="arahy.Tifrunner.gnm2.ann2.Ah20g507200.1">
    <property type="protein sequence ID" value="arahy.Tifrunner.gnm2.ann2.Ah20g507200.1-CDS"/>
    <property type="gene ID" value="arahy.Tifrunner.gnm2.ann2.Ah20g507200"/>
</dbReference>
<evidence type="ECO:0000256" key="3">
    <source>
        <dbReference type="ARBA" id="ARBA00022448"/>
    </source>
</evidence>